<keyword evidence="1" id="KW-0732">Signal</keyword>
<sequence length="119" mass="12690">MRVINFILALIVVVAVVHVEPNLGGRVLNMKEEVSLVSLDKGPVPPSGPSGCTYIPGSGGTHCHGKEINVAGNSQPHTGETYPLLKPINIEALLHTWEASFLISFNKLEHTLVKGEGSN</sequence>
<protein>
    <submittedName>
        <fullName evidence="2">Uncharacterized protein</fullName>
    </submittedName>
</protein>
<dbReference type="PANTHER" id="PTHR33592">
    <property type="entry name" value="TRANSMEMBRANE PROTEIN"/>
    <property type="match status" value="1"/>
</dbReference>
<comment type="caution">
    <text evidence="2">The sequence shown here is derived from an EMBL/GenBank/DDBJ whole genome shotgun (WGS) entry which is preliminary data.</text>
</comment>
<evidence type="ECO:0000313" key="3">
    <source>
        <dbReference type="Proteomes" id="UP000257109"/>
    </source>
</evidence>
<feature type="signal peptide" evidence="1">
    <location>
        <begin position="1"/>
        <end position="19"/>
    </location>
</feature>
<evidence type="ECO:0000256" key="1">
    <source>
        <dbReference type="SAM" id="SignalP"/>
    </source>
</evidence>
<feature type="chain" id="PRO_5016843719" evidence="1">
    <location>
        <begin position="20"/>
        <end position="119"/>
    </location>
</feature>
<organism evidence="2 3">
    <name type="scientific">Mucuna pruriens</name>
    <name type="common">Velvet bean</name>
    <name type="synonym">Dolichos pruriens</name>
    <dbReference type="NCBI Taxonomy" id="157652"/>
    <lineage>
        <taxon>Eukaryota</taxon>
        <taxon>Viridiplantae</taxon>
        <taxon>Streptophyta</taxon>
        <taxon>Embryophyta</taxon>
        <taxon>Tracheophyta</taxon>
        <taxon>Spermatophyta</taxon>
        <taxon>Magnoliopsida</taxon>
        <taxon>eudicotyledons</taxon>
        <taxon>Gunneridae</taxon>
        <taxon>Pentapetalae</taxon>
        <taxon>rosids</taxon>
        <taxon>fabids</taxon>
        <taxon>Fabales</taxon>
        <taxon>Fabaceae</taxon>
        <taxon>Papilionoideae</taxon>
        <taxon>50 kb inversion clade</taxon>
        <taxon>NPAAA clade</taxon>
        <taxon>indigoferoid/millettioid clade</taxon>
        <taxon>Phaseoleae</taxon>
        <taxon>Mucuna</taxon>
    </lineage>
</organism>
<keyword evidence="3" id="KW-1185">Reference proteome</keyword>
<evidence type="ECO:0000313" key="2">
    <source>
        <dbReference type="EMBL" id="RDX88600.1"/>
    </source>
</evidence>
<reference evidence="2" key="1">
    <citation type="submission" date="2018-05" db="EMBL/GenBank/DDBJ databases">
        <title>Draft genome of Mucuna pruriens seed.</title>
        <authorList>
            <person name="Nnadi N.E."/>
            <person name="Vos R."/>
            <person name="Hasami M.H."/>
            <person name="Devisetty U.K."/>
            <person name="Aguiy J.C."/>
        </authorList>
    </citation>
    <scope>NUCLEOTIDE SEQUENCE [LARGE SCALE GENOMIC DNA]</scope>
    <source>
        <strain evidence="2">JCA_2017</strain>
    </source>
</reference>
<name>A0A371GDI1_MUCPR</name>
<dbReference type="OrthoDB" id="1380410at2759"/>
<gene>
    <name evidence="2" type="ORF">CR513_29780</name>
</gene>
<accession>A0A371GDI1</accession>
<dbReference type="Proteomes" id="UP000257109">
    <property type="component" value="Unassembled WGS sequence"/>
</dbReference>
<proteinExistence type="predicted"/>
<dbReference type="AlphaFoldDB" id="A0A371GDI1"/>
<dbReference type="EMBL" id="QJKJ01005896">
    <property type="protein sequence ID" value="RDX88600.1"/>
    <property type="molecule type" value="Genomic_DNA"/>
</dbReference>
<feature type="non-terminal residue" evidence="2">
    <location>
        <position position="1"/>
    </location>
</feature>
<dbReference type="PANTHER" id="PTHR33592:SF5">
    <property type="entry name" value="TRANSMEMBRANE PROTEIN"/>
    <property type="match status" value="1"/>
</dbReference>